<protein>
    <submittedName>
        <fullName evidence="4">ACP phosphodiesterase</fullName>
    </submittedName>
</protein>
<proteinExistence type="predicted"/>
<dbReference type="RefSeq" id="WP_147203532.1">
    <property type="nucleotide sequence ID" value="NZ_BJYT01000006.1"/>
</dbReference>
<reference evidence="4 5" key="1">
    <citation type="submission" date="2019-07" db="EMBL/GenBank/DDBJ databases">
        <title>Whole genome shotgun sequence of Segetibacter aerophilus NBRC 106135.</title>
        <authorList>
            <person name="Hosoyama A."/>
            <person name="Uohara A."/>
            <person name="Ohji S."/>
            <person name="Ichikawa N."/>
        </authorList>
    </citation>
    <scope>NUCLEOTIDE SEQUENCE [LARGE SCALE GENOMIC DNA]</scope>
    <source>
        <strain evidence="4 5">NBRC 106135</strain>
    </source>
</reference>
<evidence type="ECO:0000313" key="4">
    <source>
        <dbReference type="EMBL" id="GEO09410.1"/>
    </source>
</evidence>
<dbReference type="GO" id="GO:0008770">
    <property type="term" value="F:[acyl-carrier-protein] phosphodiesterase activity"/>
    <property type="evidence" value="ECO:0007669"/>
    <property type="project" value="InterPro"/>
</dbReference>
<keyword evidence="1" id="KW-0444">Lipid biosynthesis</keyword>
<dbReference type="PANTHER" id="PTHR38764">
    <property type="entry name" value="ACYL CARRIER PROTEIN PHOSPHODIESTERASE"/>
    <property type="match status" value="1"/>
</dbReference>
<dbReference type="Proteomes" id="UP000321513">
    <property type="component" value="Unassembled WGS sequence"/>
</dbReference>
<dbReference type="PIRSF" id="PIRSF011489">
    <property type="entry name" value="DUF479"/>
    <property type="match status" value="1"/>
</dbReference>
<evidence type="ECO:0000256" key="1">
    <source>
        <dbReference type="ARBA" id="ARBA00022516"/>
    </source>
</evidence>
<dbReference type="AlphaFoldDB" id="A0A512BBT5"/>
<dbReference type="PANTHER" id="PTHR38764:SF1">
    <property type="entry name" value="ACYL CARRIER PROTEIN PHOSPHODIESTERASE"/>
    <property type="match status" value="1"/>
</dbReference>
<evidence type="ECO:0000256" key="2">
    <source>
        <dbReference type="ARBA" id="ARBA00022801"/>
    </source>
</evidence>
<dbReference type="InterPro" id="IPR007431">
    <property type="entry name" value="ACP_PD"/>
</dbReference>
<dbReference type="EMBL" id="BJYT01000006">
    <property type="protein sequence ID" value="GEO09410.1"/>
    <property type="molecule type" value="Genomic_DNA"/>
</dbReference>
<sequence>MNFLAHAYLSFNHPEILVGNMISDFVKGKKKFDYSKGVQQGINLHRQIDAFTDIHPATKEAKTFLQSAVGLYSGAFVDVAYDHFLANDANEFSDTSLRLHATHTYQILATHNAILPDIFQKMFPYMQSQNWLYNYRSMSGTESSFGGVVRRAAYLQSSVEVFELFQKHYSALQNCYNDFFPSVKAFSFEQIEQLRN</sequence>
<organism evidence="4 5">
    <name type="scientific">Segetibacter aerophilus</name>
    <dbReference type="NCBI Taxonomy" id="670293"/>
    <lineage>
        <taxon>Bacteria</taxon>
        <taxon>Pseudomonadati</taxon>
        <taxon>Bacteroidota</taxon>
        <taxon>Chitinophagia</taxon>
        <taxon>Chitinophagales</taxon>
        <taxon>Chitinophagaceae</taxon>
        <taxon>Segetibacter</taxon>
    </lineage>
</organism>
<evidence type="ECO:0000313" key="5">
    <source>
        <dbReference type="Proteomes" id="UP000321513"/>
    </source>
</evidence>
<comment type="caution">
    <text evidence="4">The sequence shown here is derived from an EMBL/GenBank/DDBJ whole genome shotgun (WGS) entry which is preliminary data.</text>
</comment>
<name>A0A512BBT5_9BACT</name>
<dbReference type="OrthoDB" id="8442777at2"/>
<keyword evidence="5" id="KW-1185">Reference proteome</keyword>
<accession>A0A512BBT5</accession>
<keyword evidence="2" id="KW-0378">Hydrolase</keyword>
<keyword evidence="3" id="KW-0443">Lipid metabolism</keyword>
<gene>
    <name evidence="4" type="ORF">SAE01_19060</name>
</gene>
<evidence type="ECO:0000256" key="3">
    <source>
        <dbReference type="ARBA" id="ARBA00023098"/>
    </source>
</evidence>
<dbReference type="Pfam" id="PF04336">
    <property type="entry name" value="ACP_PD"/>
    <property type="match status" value="1"/>
</dbReference>
<dbReference type="GO" id="GO:0006633">
    <property type="term" value="P:fatty acid biosynthetic process"/>
    <property type="evidence" value="ECO:0007669"/>
    <property type="project" value="InterPro"/>
</dbReference>